<feature type="domain" description="Integrase catalytic" evidence="2">
    <location>
        <begin position="1"/>
        <end position="93"/>
    </location>
</feature>
<dbReference type="PROSITE" id="PS50994">
    <property type="entry name" value="INTEGRASE"/>
    <property type="match status" value="1"/>
</dbReference>
<evidence type="ECO:0000313" key="3">
    <source>
        <dbReference type="EMBL" id="GLJ96324.1"/>
    </source>
</evidence>
<dbReference type="SUPFAM" id="SSF53098">
    <property type="entry name" value="Ribonuclease H-like"/>
    <property type="match status" value="1"/>
</dbReference>
<reference evidence="3" key="2">
    <citation type="submission" date="2023-01" db="EMBL/GenBank/DDBJ databases">
        <authorList>
            <person name="Sun Q."/>
            <person name="Evtushenko L."/>
        </authorList>
    </citation>
    <scope>NUCLEOTIDE SEQUENCE</scope>
    <source>
        <strain evidence="3">VKM Ac-1940</strain>
    </source>
</reference>
<evidence type="ECO:0000313" key="4">
    <source>
        <dbReference type="Proteomes" id="UP001142291"/>
    </source>
</evidence>
<dbReference type="Proteomes" id="UP001142291">
    <property type="component" value="Unassembled WGS sequence"/>
</dbReference>
<evidence type="ECO:0000256" key="1">
    <source>
        <dbReference type="SAM" id="MobiDB-lite"/>
    </source>
</evidence>
<sequence length="204" mass="22477">MNPSRRGIVGHLVDYITRLGVTAITGKPYTPTTQGKNERFHQTLFRSLDKQPIASTSEERQTQVDEFDRIYNSERPHQGLPGHVTAQQAWDMTSVAEPHRPLVPAYPSPSPVTAAGALLPENTRRVTVSGGVKVKGVEFQMIGSHLAGTLVTIARDEATIAFYDVTTGEFLIEHPWPEPGVRYVSNGRPRGPRKTPQTQPSPMS</sequence>
<proteinExistence type="predicted"/>
<dbReference type="InterPro" id="IPR036397">
    <property type="entry name" value="RNaseH_sf"/>
</dbReference>
<dbReference type="Pfam" id="PF13683">
    <property type="entry name" value="rve_3"/>
    <property type="match status" value="1"/>
</dbReference>
<organism evidence="3 4">
    <name type="scientific">Microbacterium dextranolyticum</name>
    <dbReference type="NCBI Taxonomy" id="36806"/>
    <lineage>
        <taxon>Bacteria</taxon>
        <taxon>Bacillati</taxon>
        <taxon>Actinomycetota</taxon>
        <taxon>Actinomycetes</taxon>
        <taxon>Micrococcales</taxon>
        <taxon>Microbacteriaceae</taxon>
        <taxon>Microbacterium</taxon>
    </lineage>
</organism>
<dbReference type="InterPro" id="IPR001584">
    <property type="entry name" value="Integrase_cat-core"/>
</dbReference>
<comment type="caution">
    <text evidence="3">The sequence shown here is derived from an EMBL/GenBank/DDBJ whole genome shotgun (WGS) entry which is preliminary data.</text>
</comment>
<accession>A0A9W6HPP6</accession>
<dbReference type="GO" id="GO:0003676">
    <property type="term" value="F:nucleic acid binding"/>
    <property type="evidence" value="ECO:0007669"/>
    <property type="project" value="InterPro"/>
</dbReference>
<feature type="compositionally biased region" description="Polar residues" evidence="1">
    <location>
        <begin position="195"/>
        <end position="204"/>
    </location>
</feature>
<keyword evidence="4" id="KW-1185">Reference proteome</keyword>
<dbReference type="GO" id="GO:0015074">
    <property type="term" value="P:DNA integration"/>
    <property type="evidence" value="ECO:0007669"/>
    <property type="project" value="InterPro"/>
</dbReference>
<protein>
    <recommendedName>
        <fullName evidence="2">Integrase catalytic domain-containing protein</fullName>
    </recommendedName>
</protein>
<feature type="region of interest" description="Disordered" evidence="1">
    <location>
        <begin position="182"/>
        <end position="204"/>
    </location>
</feature>
<dbReference type="EMBL" id="BSER01000009">
    <property type="protein sequence ID" value="GLJ96324.1"/>
    <property type="molecule type" value="Genomic_DNA"/>
</dbReference>
<gene>
    <name evidence="3" type="ORF">GCM10017591_23870</name>
</gene>
<evidence type="ECO:0000259" key="2">
    <source>
        <dbReference type="PROSITE" id="PS50994"/>
    </source>
</evidence>
<name>A0A9W6HPP6_9MICO</name>
<dbReference type="InterPro" id="IPR012337">
    <property type="entry name" value="RNaseH-like_sf"/>
</dbReference>
<reference evidence="3" key="1">
    <citation type="journal article" date="2014" name="Int. J. Syst. Evol. Microbiol.">
        <title>Complete genome sequence of Corynebacterium casei LMG S-19264T (=DSM 44701T), isolated from a smear-ripened cheese.</title>
        <authorList>
            <consortium name="US DOE Joint Genome Institute (JGI-PGF)"/>
            <person name="Walter F."/>
            <person name="Albersmeier A."/>
            <person name="Kalinowski J."/>
            <person name="Ruckert C."/>
        </authorList>
    </citation>
    <scope>NUCLEOTIDE SEQUENCE</scope>
    <source>
        <strain evidence="3">VKM Ac-1940</strain>
    </source>
</reference>
<dbReference type="Gene3D" id="3.30.420.10">
    <property type="entry name" value="Ribonuclease H-like superfamily/Ribonuclease H"/>
    <property type="match status" value="1"/>
</dbReference>
<dbReference type="AlphaFoldDB" id="A0A9W6HPP6"/>